<evidence type="ECO:0000313" key="1">
    <source>
        <dbReference type="EMBL" id="SVD84595.1"/>
    </source>
</evidence>
<feature type="non-terminal residue" evidence="1">
    <location>
        <position position="1"/>
    </location>
</feature>
<reference evidence="1" key="1">
    <citation type="submission" date="2018-05" db="EMBL/GenBank/DDBJ databases">
        <authorList>
            <person name="Lanie J.A."/>
            <person name="Ng W.-L."/>
            <person name="Kazmierczak K.M."/>
            <person name="Andrzejewski T.M."/>
            <person name="Davidsen T.M."/>
            <person name="Wayne K.J."/>
            <person name="Tettelin H."/>
            <person name="Glass J.I."/>
            <person name="Rusch D."/>
            <person name="Podicherti R."/>
            <person name="Tsui H.-C.T."/>
            <person name="Winkler M.E."/>
        </authorList>
    </citation>
    <scope>NUCLEOTIDE SEQUENCE</scope>
</reference>
<accession>A0A382YP19</accession>
<proteinExistence type="predicted"/>
<sequence>VYFSLNITLYAQSFSTKGQFWTSGLTSNDIPSGQSSLESNIGYIPTFSLFRELDNNRLLDMELSCRLDRMYSGDSLINNIENFHRYWVRYSSDKLEVRLGLQKIIFGPGQVLSSLSWFDTFDLTNPTGQTDGVEAFRLRWFPSNSLSIWSWTILDEYNFLSFGGRAEISSNIGEWGVSVYHDPSDSLQTIGQTSALIGQAHNRFAVDFRYDGFIGFWNESTVILASESEIGLFTVGADYTLPIASGILVMAEYMSISNKFDS</sequence>
<dbReference type="AlphaFoldDB" id="A0A382YP19"/>
<organism evidence="1">
    <name type="scientific">marine metagenome</name>
    <dbReference type="NCBI Taxonomy" id="408172"/>
    <lineage>
        <taxon>unclassified sequences</taxon>
        <taxon>metagenomes</taxon>
        <taxon>ecological metagenomes</taxon>
    </lineage>
</organism>
<feature type="non-terminal residue" evidence="1">
    <location>
        <position position="262"/>
    </location>
</feature>
<protein>
    <recommendedName>
        <fullName evidence="2">Alginate export domain-containing protein</fullName>
    </recommendedName>
</protein>
<name>A0A382YP19_9ZZZZ</name>
<evidence type="ECO:0008006" key="2">
    <source>
        <dbReference type="Google" id="ProtNLM"/>
    </source>
</evidence>
<dbReference type="EMBL" id="UINC01177132">
    <property type="protein sequence ID" value="SVD84595.1"/>
    <property type="molecule type" value="Genomic_DNA"/>
</dbReference>
<gene>
    <name evidence="1" type="ORF">METZ01_LOCUS437449</name>
</gene>